<reference evidence="3" key="2">
    <citation type="submission" date="2019-01" db="UniProtKB">
        <authorList>
            <consortium name="EnsemblPlants"/>
        </authorList>
    </citation>
    <scope>IDENTIFICATION</scope>
    <source>
        <strain evidence="3">cv. Heinz 1706</strain>
    </source>
</reference>
<evidence type="ECO:0000256" key="1">
    <source>
        <dbReference type="ARBA" id="ARBA00022737"/>
    </source>
</evidence>
<name>A0A3Q7J9K9_SOLLC</name>
<keyword evidence="4" id="KW-1185">Reference proteome</keyword>
<dbReference type="PaxDb" id="4081-Solyc12g040310.1.1"/>
<dbReference type="AlphaFoldDB" id="A0A3Q7J9K9"/>
<keyword evidence="1" id="KW-0677">Repeat</keyword>
<dbReference type="Gramene" id="Solyc12g040310.1.1">
    <property type="protein sequence ID" value="Solyc12g040310.1.1.1"/>
    <property type="gene ID" value="Solyc12g040310.1"/>
</dbReference>
<organism evidence="3">
    <name type="scientific">Solanum lycopersicum</name>
    <name type="common">Tomato</name>
    <name type="synonym">Lycopersicon esculentum</name>
    <dbReference type="NCBI Taxonomy" id="4081"/>
    <lineage>
        <taxon>Eukaryota</taxon>
        <taxon>Viridiplantae</taxon>
        <taxon>Streptophyta</taxon>
        <taxon>Embryophyta</taxon>
        <taxon>Tracheophyta</taxon>
        <taxon>Spermatophyta</taxon>
        <taxon>Magnoliopsida</taxon>
        <taxon>eudicotyledons</taxon>
        <taxon>Gunneridae</taxon>
        <taxon>Pentapetalae</taxon>
        <taxon>asterids</taxon>
        <taxon>lamiids</taxon>
        <taxon>Solanales</taxon>
        <taxon>Solanaceae</taxon>
        <taxon>Solanoideae</taxon>
        <taxon>Solaneae</taxon>
        <taxon>Solanum</taxon>
        <taxon>Solanum subgen. Lycopersicon</taxon>
    </lineage>
</organism>
<evidence type="ECO:0000259" key="2">
    <source>
        <dbReference type="Pfam" id="PF23231"/>
    </source>
</evidence>
<reference evidence="3" key="1">
    <citation type="journal article" date="2012" name="Nature">
        <title>The tomato genome sequence provides insights into fleshy fruit evolution.</title>
        <authorList>
            <consortium name="Tomato Genome Consortium"/>
        </authorList>
    </citation>
    <scope>NUCLEOTIDE SEQUENCE [LARGE SCALE GENOMIC DNA]</scope>
    <source>
        <strain evidence="3">cv. Heinz 1706</strain>
    </source>
</reference>
<dbReference type="Proteomes" id="UP000004994">
    <property type="component" value="Chromosome 12"/>
</dbReference>
<sequence length="66" mass="7860">MLRYLAFREHKRYILQVIESGLPYKDAKVVCLNYAEFEKFLANIDYARTLYKHSSQFTNPRSDPSL</sequence>
<accession>A0A3Q7J9K9</accession>
<protein>
    <recommendedName>
        <fullName evidence="2">Pre-mRNA-splicing factor Syf1/CRNKL1-like C-terminal HAT-repeats domain-containing protein</fullName>
    </recommendedName>
</protein>
<feature type="domain" description="Pre-mRNA-splicing factor Syf1/CRNKL1-like C-terminal HAT-repeats" evidence="2">
    <location>
        <begin position="16"/>
        <end position="64"/>
    </location>
</feature>
<dbReference type="InParanoid" id="A0A3Q7J9K9"/>
<dbReference type="EnsemblPlants" id="Solyc12g040310.1.1">
    <property type="protein sequence ID" value="Solyc12g040310.1.1.1"/>
    <property type="gene ID" value="Solyc12g040310.1"/>
</dbReference>
<dbReference type="Pfam" id="PF23231">
    <property type="entry name" value="HAT_Syf1_CNRKL1_C"/>
    <property type="match status" value="1"/>
</dbReference>
<evidence type="ECO:0000313" key="3">
    <source>
        <dbReference type="EnsemblPlants" id="Solyc12g040310.1.1.1"/>
    </source>
</evidence>
<proteinExistence type="predicted"/>
<dbReference type="InterPro" id="IPR055430">
    <property type="entry name" value="HAT_Syf1_CNRKL1_C"/>
</dbReference>
<evidence type="ECO:0000313" key="4">
    <source>
        <dbReference type="Proteomes" id="UP000004994"/>
    </source>
</evidence>
<dbReference type="STRING" id="4081.A0A3Q7J9K9"/>